<name>A0A9D2P105_9FIRM</name>
<dbReference type="EMBL" id="DWWJ01000072">
    <property type="protein sequence ID" value="HJC40659.1"/>
    <property type="molecule type" value="Genomic_DNA"/>
</dbReference>
<dbReference type="SUPFAM" id="SSF47413">
    <property type="entry name" value="lambda repressor-like DNA-binding domains"/>
    <property type="match status" value="1"/>
</dbReference>
<evidence type="ECO:0000313" key="4">
    <source>
        <dbReference type="Proteomes" id="UP000823882"/>
    </source>
</evidence>
<dbReference type="InterPro" id="IPR010982">
    <property type="entry name" value="Lambda_DNA-bd_dom_sf"/>
</dbReference>
<dbReference type="PROSITE" id="PS50943">
    <property type="entry name" value="HTH_CROC1"/>
    <property type="match status" value="1"/>
</dbReference>
<dbReference type="Pfam" id="PF01381">
    <property type="entry name" value="HTH_3"/>
    <property type="match status" value="1"/>
</dbReference>
<proteinExistence type="predicted"/>
<dbReference type="GO" id="GO:0003677">
    <property type="term" value="F:DNA binding"/>
    <property type="evidence" value="ECO:0007669"/>
    <property type="project" value="InterPro"/>
</dbReference>
<evidence type="ECO:0000256" key="1">
    <source>
        <dbReference type="SAM" id="MobiDB-lite"/>
    </source>
</evidence>
<evidence type="ECO:0000313" key="3">
    <source>
        <dbReference type="EMBL" id="HJC40659.1"/>
    </source>
</evidence>
<feature type="compositionally biased region" description="Basic and acidic residues" evidence="1">
    <location>
        <begin position="79"/>
        <end position="106"/>
    </location>
</feature>
<reference evidence="3" key="1">
    <citation type="journal article" date="2021" name="PeerJ">
        <title>Extensive microbial diversity within the chicken gut microbiome revealed by metagenomics and culture.</title>
        <authorList>
            <person name="Gilroy R."/>
            <person name="Ravi A."/>
            <person name="Getino M."/>
            <person name="Pursley I."/>
            <person name="Horton D.L."/>
            <person name="Alikhan N.F."/>
            <person name="Baker D."/>
            <person name="Gharbi K."/>
            <person name="Hall N."/>
            <person name="Watson M."/>
            <person name="Adriaenssens E.M."/>
            <person name="Foster-Nyarko E."/>
            <person name="Jarju S."/>
            <person name="Secka A."/>
            <person name="Antonio M."/>
            <person name="Oren A."/>
            <person name="Chaudhuri R.R."/>
            <person name="La Ragione R."/>
            <person name="Hildebrand F."/>
            <person name="Pallen M.J."/>
        </authorList>
    </citation>
    <scope>NUCLEOTIDE SEQUENCE</scope>
    <source>
        <strain evidence="3">CHK186-1790</strain>
    </source>
</reference>
<dbReference type="SMART" id="SM00530">
    <property type="entry name" value="HTH_XRE"/>
    <property type="match status" value="1"/>
</dbReference>
<dbReference type="Proteomes" id="UP000823882">
    <property type="component" value="Unassembled WGS sequence"/>
</dbReference>
<dbReference type="InterPro" id="IPR001387">
    <property type="entry name" value="Cro/C1-type_HTH"/>
</dbReference>
<gene>
    <name evidence="3" type="ORF">H9701_03790</name>
</gene>
<evidence type="ECO:0000259" key="2">
    <source>
        <dbReference type="PROSITE" id="PS50943"/>
    </source>
</evidence>
<reference evidence="3" key="2">
    <citation type="submission" date="2021-04" db="EMBL/GenBank/DDBJ databases">
        <authorList>
            <person name="Gilroy R."/>
        </authorList>
    </citation>
    <scope>NUCLEOTIDE SEQUENCE</scope>
    <source>
        <strain evidence="3">CHK186-1790</strain>
    </source>
</reference>
<dbReference type="CDD" id="cd00093">
    <property type="entry name" value="HTH_XRE"/>
    <property type="match status" value="1"/>
</dbReference>
<accession>A0A9D2P105</accession>
<protein>
    <submittedName>
        <fullName evidence="3">Helix-turn-helix domain-containing protein</fullName>
    </submittedName>
</protein>
<feature type="region of interest" description="Disordered" evidence="1">
    <location>
        <begin position="78"/>
        <end position="106"/>
    </location>
</feature>
<dbReference type="AlphaFoldDB" id="A0A9D2P105"/>
<feature type="domain" description="HTH cro/C1-type" evidence="2">
    <location>
        <begin position="17"/>
        <end position="71"/>
    </location>
</feature>
<dbReference type="Gene3D" id="1.10.260.40">
    <property type="entry name" value="lambda repressor-like DNA-binding domains"/>
    <property type="match status" value="1"/>
</dbReference>
<organism evidence="3 4">
    <name type="scientific">Candidatus Intestinimonas pullistercoris</name>
    <dbReference type="NCBI Taxonomy" id="2838623"/>
    <lineage>
        <taxon>Bacteria</taxon>
        <taxon>Bacillati</taxon>
        <taxon>Bacillota</taxon>
        <taxon>Clostridia</taxon>
        <taxon>Eubacteriales</taxon>
        <taxon>Intestinimonas</taxon>
    </lineage>
</organism>
<sequence>MKTSCEQELYRTVGSMLRTLRRSRHLTQETFAQQLGVSRNGYQQVELGRHLPGFQLMVRLEKEYGMDFRPLHGLVLRAGEQRRASREQMEQARKAERTAGKRGERR</sequence>
<comment type="caution">
    <text evidence="3">The sequence shown here is derived from an EMBL/GenBank/DDBJ whole genome shotgun (WGS) entry which is preliminary data.</text>
</comment>